<evidence type="ECO:0000256" key="1">
    <source>
        <dbReference type="SAM" id="MobiDB-lite"/>
    </source>
</evidence>
<reference evidence="2 3" key="1">
    <citation type="journal article" date="2024" name="Front. Microbiol.">
        <title>Novel thermophilic genera Geochorda gen. nov. and Carboxydochorda gen. nov. from the deep terrestrial subsurface reveal the ecophysiological diversity in the class Limnochordia.</title>
        <authorList>
            <person name="Karnachuk O.V."/>
            <person name="Lukina A.P."/>
            <person name="Avakyan M.R."/>
            <person name="Kadnikov V.V."/>
            <person name="Begmatov S."/>
            <person name="Beletsky A.V."/>
            <person name="Vlasova K.G."/>
            <person name="Novikov A.A."/>
            <person name="Shcherbakova V.A."/>
            <person name="Mardanov A.V."/>
            <person name="Ravin N.V."/>
        </authorList>
    </citation>
    <scope>NUCLEOTIDE SEQUENCE [LARGE SCALE GENOMIC DNA]</scope>
    <source>
        <strain evidence="2 3">L945</strain>
    </source>
</reference>
<protein>
    <submittedName>
        <fullName evidence="2">Uncharacterized protein</fullName>
    </submittedName>
</protein>
<feature type="region of interest" description="Disordered" evidence="1">
    <location>
        <begin position="77"/>
        <end position="103"/>
    </location>
</feature>
<dbReference type="Proteomes" id="UP001332192">
    <property type="component" value="Chromosome"/>
</dbReference>
<proteinExistence type="predicted"/>
<dbReference type="RefSeq" id="WP_324715861.1">
    <property type="nucleotide sequence ID" value="NZ_CP141615.1"/>
</dbReference>
<sequence>MHWRILSLIDRALGYLEEMPHHAPRSVEALRHLQRGLRSGKALEVPERPAGDIMLEKWLQRYVRTLQELHALSQEAGELTAGLPGQPASSRPPGTGTSTNLRL</sequence>
<evidence type="ECO:0000313" key="3">
    <source>
        <dbReference type="Proteomes" id="UP001332192"/>
    </source>
</evidence>
<name>A0ABZ1BWU9_9FIRM</name>
<evidence type="ECO:0000313" key="2">
    <source>
        <dbReference type="EMBL" id="WRP16588.1"/>
    </source>
</evidence>
<accession>A0ABZ1BWU9</accession>
<keyword evidence="3" id="KW-1185">Reference proteome</keyword>
<organism evidence="2 3">
    <name type="scientific">Carboxydichorda subterranea</name>
    <dbReference type="NCBI Taxonomy" id="3109565"/>
    <lineage>
        <taxon>Bacteria</taxon>
        <taxon>Bacillati</taxon>
        <taxon>Bacillota</taxon>
        <taxon>Limnochordia</taxon>
        <taxon>Limnochordales</taxon>
        <taxon>Geochordaceae</taxon>
        <taxon>Carboxydichorda</taxon>
    </lineage>
</organism>
<gene>
    <name evidence="2" type="ORF">U7230_10855</name>
</gene>
<dbReference type="EMBL" id="CP141615">
    <property type="protein sequence ID" value="WRP16588.1"/>
    <property type="molecule type" value="Genomic_DNA"/>
</dbReference>